<comment type="caution">
    <text evidence="1">The sequence shown here is derived from an EMBL/GenBank/DDBJ whole genome shotgun (WGS) entry which is preliminary data.</text>
</comment>
<keyword evidence="2" id="KW-1185">Reference proteome</keyword>
<evidence type="ECO:0000313" key="1">
    <source>
        <dbReference type="EMBL" id="KAG5447551.1"/>
    </source>
</evidence>
<gene>
    <name evidence="1" type="ORF">CSKR_101325</name>
</gene>
<evidence type="ECO:0000313" key="2">
    <source>
        <dbReference type="Proteomes" id="UP000286415"/>
    </source>
</evidence>
<organism evidence="1 2">
    <name type="scientific">Clonorchis sinensis</name>
    <name type="common">Chinese liver fluke</name>
    <dbReference type="NCBI Taxonomy" id="79923"/>
    <lineage>
        <taxon>Eukaryota</taxon>
        <taxon>Metazoa</taxon>
        <taxon>Spiralia</taxon>
        <taxon>Lophotrochozoa</taxon>
        <taxon>Platyhelminthes</taxon>
        <taxon>Trematoda</taxon>
        <taxon>Digenea</taxon>
        <taxon>Opisthorchiida</taxon>
        <taxon>Opisthorchiata</taxon>
        <taxon>Opisthorchiidae</taxon>
        <taxon>Clonorchis</taxon>
    </lineage>
</organism>
<dbReference type="AlphaFoldDB" id="A0A3R7DNI4"/>
<protein>
    <submittedName>
        <fullName evidence="1">Uncharacterized protein</fullName>
    </submittedName>
</protein>
<dbReference type="InParanoid" id="A0A3R7DNI4"/>
<accession>A0A3R7DNI4</accession>
<sequence>MVCSPKLGSIATSVIITDIDPQLQTIRQGSKTFICISFTKLNIHLLPERVFLNFPGYSLTVTQMQANATKRLHKFRNRPHFSRDTKRIYEKICYSHASSLVSTVTLLLSEMLEAYVVHIASFLLAWLGNLTVSGSSPIERIPSVQSGLESSRCLNVRHCESSQNHIATKFHSPANQPSKV</sequence>
<reference evidence="1 2" key="1">
    <citation type="journal article" date="2018" name="Biotechnol. Adv.">
        <title>Improved genomic resources and new bioinformatic workflow for the carcinogenic parasite Clonorchis sinensis: Biotechnological implications.</title>
        <authorList>
            <person name="Wang D."/>
            <person name="Korhonen P.K."/>
            <person name="Gasser R.B."/>
            <person name="Young N.D."/>
        </authorList>
    </citation>
    <scope>NUCLEOTIDE SEQUENCE [LARGE SCALE GENOMIC DNA]</scope>
    <source>
        <strain evidence="1">Cs-k2</strain>
    </source>
</reference>
<dbReference type="Proteomes" id="UP000286415">
    <property type="component" value="Unassembled WGS sequence"/>
</dbReference>
<reference evidence="1 2" key="2">
    <citation type="journal article" date="2021" name="Genomics">
        <title>High-quality reference genome for Clonorchis sinensis.</title>
        <authorList>
            <person name="Young N.D."/>
            <person name="Stroehlein A.J."/>
            <person name="Kinkar L."/>
            <person name="Wang T."/>
            <person name="Sohn W.M."/>
            <person name="Chang B.C.H."/>
            <person name="Kaur P."/>
            <person name="Weisz D."/>
            <person name="Dudchenko O."/>
            <person name="Aiden E.L."/>
            <person name="Korhonen P.K."/>
            <person name="Gasser R.B."/>
        </authorList>
    </citation>
    <scope>NUCLEOTIDE SEQUENCE [LARGE SCALE GENOMIC DNA]</scope>
    <source>
        <strain evidence="1">Cs-k2</strain>
    </source>
</reference>
<name>A0A3R7DNI4_CLOSI</name>
<dbReference type="EMBL" id="NIRI02000042">
    <property type="protein sequence ID" value="KAG5447551.1"/>
    <property type="molecule type" value="Genomic_DNA"/>
</dbReference>
<proteinExistence type="predicted"/>